<dbReference type="OrthoDB" id="3051813at2759"/>
<feature type="compositionally biased region" description="Pro residues" evidence="1">
    <location>
        <begin position="26"/>
        <end position="38"/>
    </location>
</feature>
<feature type="region of interest" description="Disordered" evidence="1">
    <location>
        <begin position="143"/>
        <end position="165"/>
    </location>
</feature>
<dbReference type="InParanoid" id="A0A369K1E2"/>
<feature type="region of interest" description="Disordered" evidence="1">
    <location>
        <begin position="1"/>
        <end position="86"/>
    </location>
</feature>
<name>A0A369K1E2_HYPMA</name>
<keyword evidence="3" id="KW-1185">Reference proteome</keyword>
<reference evidence="2" key="1">
    <citation type="submission" date="2018-04" db="EMBL/GenBank/DDBJ databases">
        <title>Whole genome sequencing of Hypsizygus marmoreus.</title>
        <authorList>
            <person name="Choi I.-G."/>
            <person name="Min B."/>
            <person name="Kim J.-G."/>
            <person name="Kim S."/>
            <person name="Oh Y.-L."/>
            <person name="Kong W.-S."/>
            <person name="Park H."/>
            <person name="Jeong J."/>
            <person name="Song E.-S."/>
        </authorList>
    </citation>
    <scope>NUCLEOTIDE SEQUENCE [LARGE SCALE GENOMIC DNA]</scope>
    <source>
        <strain evidence="2">51987-8</strain>
    </source>
</reference>
<sequence length="165" mass="18319">MSNFNSYYPAPNGYAPPSNRGYNGTPPYPQQIPFPPPAQNLVPQTQPPPPVPQRPAQFPTPQGQAPPPPQQYQQPRRTVAPANRSSRAVTIASNFRRFLANEEIMVNLQARGWVMGIVLATVQFFETVAGFGYKVRFTPPGEAEQEGVFPDDPNFVQAPRAPRYN</sequence>
<proteinExistence type="predicted"/>
<protein>
    <submittedName>
        <fullName evidence="2">Uncharacterized protein</fullName>
    </submittedName>
</protein>
<organism evidence="2 3">
    <name type="scientific">Hypsizygus marmoreus</name>
    <name type="common">White beech mushroom</name>
    <name type="synonym">Agaricus marmoreus</name>
    <dbReference type="NCBI Taxonomy" id="39966"/>
    <lineage>
        <taxon>Eukaryota</taxon>
        <taxon>Fungi</taxon>
        <taxon>Dikarya</taxon>
        <taxon>Basidiomycota</taxon>
        <taxon>Agaricomycotina</taxon>
        <taxon>Agaricomycetes</taxon>
        <taxon>Agaricomycetidae</taxon>
        <taxon>Agaricales</taxon>
        <taxon>Tricholomatineae</taxon>
        <taxon>Lyophyllaceae</taxon>
        <taxon>Hypsizygus</taxon>
    </lineage>
</organism>
<evidence type="ECO:0000256" key="1">
    <source>
        <dbReference type="SAM" id="MobiDB-lite"/>
    </source>
</evidence>
<comment type="caution">
    <text evidence="2">The sequence shown here is derived from an EMBL/GenBank/DDBJ whole genome shotgun (WGS) entry which is preliminary data.</text>
</comment>
<evidence type="ECO:0000313" key="3">
    <source>
        <dbReference type="Proteomes" id="UP000076154"/>
    </source>
</evidence>
<evidence type="ECO:0000313" key="2">
    <source>
        <dbReference type="EMBL" id="RDB25544.1"/>
    </source>
</evidence>
<gene>
    <name evidence="2" type="ORF">Hypma_006526</name>
</gene>
<dbReference type="AlphaFoldDB" id="A0A369K1E2"/>
<dbReference type="EMBL" id="LUEZ02000040">
    <property type="protein sequence ID" value="RDB25544.1"/>
    <property type="molecule type" value="Genomic_DNA"/>
</dbReference>
<feature type="compositionally biased region" description="Low complexity" evidence="1">
    <location>
        <begin position="54"/>
        <end position="63"/>
    </location>
</feature>
<dbReference type="Proteomes" id="UP000076154">
    <property type="component" value="Unassembled WGS sequence"/>
</dbReference>
<accession>A0A369K1E2</accession>